<comment type="similarity">
    <text evidence="3 8">Belongs to the methylenetetrahydrofolate reductase family.</text>
</comment>
<evidence type="ECO:0000256" key="3">
    <source>
        <dbReference type="ARBA" id="ARBA00006743"/>
    </source>
</evidence>
<dbReference type="GO" id="GO:0005829">
    <property type="term" value="C:cytosol"/>
    <property type="evidence" value="ECO:0007669"/>
    <property type="project" value="TreeGrafter"/>
</dbReference>
<dbReference type="Gene3D" id="3.20.20.220">
    <property type="match status" value="1"/>
</dbReference>
<evidence type="ECO:0000256" key="7">
    <source>
        <dbReference type="ARBA" id="ARBA00048628"/>
    </source>
</evidence>
<sequence length="296" mass="31932">MVNKMSSLLQQTLEAGKFAITAEMAPPKGTDFSHILEIADLLKGRVQGVNVTDFQSAAVKASSLAMCVELERKGLEPILQMTGRDRNRIAIQGEMLSAGHFGIKNMLALTGDHTTTGDNPEAKPVFEMDSVSILQTAEVLMSGQDLAGNELQGSPDFYLGACVTPVFDPVEVQLIKMRNKIRAGAKFFQTQGVFDIEVMREFKELTKDMDCYVLAGIIPLKSAGMAKFMNRSVPGISVPDALIERLTEAEDKAAEGIKIAGEFVAQLKEEGVCDGAHIMAIGAEENVPKILDIAGL</sequence>
<dbReference type="KEGG" id="emt:CPZ25_011925"/>
<dbReference type="GO" id="GO:0035999">
    <property type="term" value="P:tetrahydrofolate interconversion"/>
    <property type="evidence" value="ECO:0007669"/>
    <property type="project" value="UniProtKB-UniPathway"/>
</dbReference>
<comment type="pathway">
    <text evidence="2 8">One-carbon metabolism; tetrahydrofolate interconversion.</text>
</comment>
<dbReference type="EMBL" id="CP029487">
    <property type="protein sequence ID" value="QCT72003.1"/>
    <property type="molecule type" value="Genomic_DNA"/>
</dbReference>
<proteinExistence type="inferred from homology"/>
<keyword evidence="4 8" id="KW-0285">Flavoprotein</keyword>
<dbReference type="AlphaFoldDB" id="A0A4P9C984"/>
<evidence type="ECO:0000256" key="5">
    <source>
        <dbReference type="ARBA" id="ARBA00022827"/>
    </source>
</evidence>
<protein>
    <recommendedName>
        <fullName evidence="8">Methylenetetrahydrofolate reductase</fullName>
    </recommendedName>
</protein>
<evidence type="ECO:0000256" key="2">
    <source>
        <dbReference type="ARBA" id="ARBA00004777"/>
    </source>
</evidence>
<dbReference type="PANTHER" id="PTHR45754:SF3">
    <property type="entry name" value="METHYLENETETRAHYDROFOLATE REDUCTASE (NADPH)"/>
    <property type="match status" value="1"/>
</dbReference>
<gene>
    <name evidence="9" type="ORF">CPZ25_011925</name>
</gene>
<evidence type="ECO:0000256" key="4">
    <source>
        <dbReference type="ARBA" id="ARBA00022630"/>
    </source>
</evidence>
<dbReference type="GO" id="GO:0106312">
    <property type="term" value="F:methylenetetrahydrofolate reductase (NADH) activity"/>
    <property type="evidence" value="ECO:0007669"/>
    <property type="project" value="UniProtKB-EC"/>
</dbReference>
<comment type="cofactor">
    <cofactor evidence="1 8">
        <name>FAD</name>
        <dbReference type="ChEBI" id="CHEBI:57692"/>
    </cofactor>
</comment>
<evidence type="ECO:0000256" key="1">
    <source>
        <dbReference type="ARBA" id="ARBA00001974"/>
    </source>
</evidence>
<evidence type="ECO:0000256" key="6">
    <source>
        <dbReference type="ARBA" id="ARBA00023002"/>
    </source>
</evidence>
<keyword evidence="5 8" id="KW-0274">FAD</keyword>
<evidence type="ECO:0000313" key="9">
    <source>
        <dbReference type="EMBL" id="QCT72003.1"/>
    </source>
</evidence>
<keyword evidence="6 8" id="KW-0560">Oxidoreductase</keyword>
<dbReference type="InterPro" id="IPR029041">
    <property type="entry name" value="FAD-linked_oxidoreductase-like"/>
</dbReference>
<dbReference type="GO" id="GO:0071949">
    <property type="term" value="F:FAD binding"/>
    <property type="evidence" value="ECO:0007669"/>
    <property type="project" value="TreeGrafter"/>
</dbReference>
<name>A0A4P9C984_EUBML</name>
<reference evidence="9 10" key="1">
    <citation type="submission" date="2018-05" db="EMBL/GenBank/DDBJ databases">
        <title>Genome comparison of Eubacterium sp.</title>
        <authorList>
            <person name="Feng Y."/>
            <person name="Sanchez-Andrea I."/>
            <person name="Stams A.J.M."/>
            <person name="De Vos W.M."/>
        </authorList>
    </citation>
    <scope>NUCLEOTIDE SEQUENCE [LARGE SCALE GENOMIC DNA]</scope>
    <source>
        <strain evidence="9 10">YI</strain>
    </source>
</reference>
<dbReference type="UniPathway" id="UPA00193"/>
<evidence type="ECO:0000313" key="10">
    <source>
        <dbReference type="Proteomes" id="UP000218387"/>
    </source>
</evidence>
<comment type="catalytic activity">
    <reaction evidence="7">
        <text>(6S)-5-methyl-5,6,7,8-tetrahydrofolate + NAD(+) = (6R)-5,10-methylene-5,6,7,8-tetrahydrofolate + NADH + H(+)</text>
        <dbReference type="Rhea" id="RHEA:19821"/>
        <dbReference type="ChEBI" id="CHEBI:15378"/>
        <dbReference type="ChEBI" id="CHEBI:15636"/>
        <dbReference type="ChEBI" id="CHEBI:18608"/>
        <dbReference type="ChEBI" id="CHEBI:57540"/>
        <dbReference type="ChEBI" id="CHEBI:57945"/>
        <dbReference type="EC" id="1.5.1.54"/>
    </reaction>
    <physiologicalReaction direction="right-to-left" evidence="7">
        <dbReference type="Rhea" id="RHEA:19823"/>
    </physiologicalReaction>
</comment>
<dbReference type="SUPFAM" id="SSF51730">
    <property type="entry name" value="FAD-linked oxidoreductase"/>
    <property type="match status" value="1"/>
</dbReference>
<evidence type="ECO:0000256" key="8">
    <source>
        <dbReference type="RuleBase" id="RU003862"/>
    </source>
</evidence>
<keyword evidence="10" id="KW-1185">Reference proteome</keyword>
<dbReference type="CDD" id="cd00537">
    <property type="entry name" value="MTHFR"/>
    <property type="match status" value="1"/>
</dbReference>
<dbReference type="PANTHER" id="PTHR45754">
    <property type="entry name" value="METHYLENETETRAHYDROFOLATE REDUCTASE"/>
    <property type="match status" value="1"/>
</dbReference>
<accession>A0A4P9C984</accession>
<dbReference type="GO" id="GO:0009086">
    <property type="term" value="P:methionine biosynthetic process"/>
    <property type="evidence" value="ECO:0007669"/>
    <property type="project" value="TreeGrafter"/>
</dbReference>
<organism evidence="9 10">
    <name type="scientific">Eubacterium maltosivorans</name>
    <dbReference type="NCBI Taxonomy" id="2041044"/>
    <lineage>
        <taxon>Bacteria</taxon>
        <taxon>Bacillati</taxon>
        <taxon>Bacillota</taxon>
        <taxon>Clostridia</taxon>
        <taxon>Eubacteriales</taxon>
        <taxon>Eubacteriaceae</taxon>
        <taxon>Eubacterium</taxon>
    </lineage>
</organism>
<dbReference type="Pfam" id="PF02219">
    <property type="entry name" value="MTHFR"/>
    <property type="match status" value="1"/>
</dbReference>
<dbReference type="Proteomes" id="UP000218387">
    <property type="component" value="Chromosome"/>
</dbReference>
<dbReference type="InterPro" id="IPR003171">
    <property type="entry name" value="Mehydrof_redctse-like"/>
</dbReference>